<dbReference type="AlphaFoldDB" id="A0A8J3Y5Q8"/>
<dbReference type="EMBL" id="BOOY01000007">
    <property type="protein sequence ID" value="GIJ01957.1"/>
    <property type="molecule type" value="Genomic_DNA"/>
</dbReference>
<comment type="caution">
    <text evidence="1">The sequence shown here is derived from an EMBL/GenBank/DDBJ whole genome shotgun (WGS) entry which is preliminary data.</text>
</comment>
<proteinExistence type="predicted"/>
<evidence type="ECO:0008006" key="3">
    <source>
        <dbReference type="Google" id="ProtNLM"/>
    </source>
</evidence>
<protein>
    <recommendedName>
        <fullName evidence="3">DUF1579 domain-containing protein</fullName>
    </recommendedName>
</protein>
<reference evidence="1" key="1">
    <citation type="submission" date="2021-01" db="EMBL/GenBank/DDBJ databases">
        <title>Whole genome shotgun sequence of Spirilliplanes yamanashiensis NBRC 15828.</title>
        <authorList>
            <person name="Komaki H."/>
            <person name="Tamura T."/>
        </authorList>
    </citation>
    <scope>NUCLEOTIDE SEQUENCE</scope>
    <source>
        <strain evidence="1">NBRC 15828</strain>
    </source>
</reference>
<gene>
    <name evidence="1" type="ORF">Sya03_13090</name>
</gene>
<dbReference type="RefSeq" id="WP_203937283.1">
    <property type="nucleotide sequence ID" value="NZ_BAAAGJ010000005.1"/>
</dbReference>
<evidence type="ECO:0000313" key="1">
    <source>
        <dbReference type="EMBL" id="GIJ01957.1"/>
    </source>
</evidence>
<accession>A0A8J3Y5Q8</accession>
<keyword evidence="2" id="KW-1185">Reference proteome</keyword>
<dbReference type="Proteomes" id="UP000652013">
    <property type="component" value="Unassembled WGS sequence"/>
</dbReference>
<organism evidence="1 2">
    <name type="scientific">Spirilliplanes yamanashiensis</name>
    <dbReference type="NCBI Taxonomy" id="42233"/>
    <lineage>
        <taxon>Bacteria</taxon>
        <taxon>Bacillati</taxon>
        <taxon>Actinomycetota</taxon>
        <taxon>Actinomycetes</taxon>
        <taxon>Micromonosporales</taxon>
        <taxon>Micromonosporaceae</taxon>
        <taxon>Spirilliplanes</taxon>
    </lineage>
</organism>
<evidence type="ECO:0000313" key="2">
    <source>
        <dbReference type="Proteomes" id="UP000652013"/>
    </source>
</evidence>
<sequence length="138" mass="14733">MELTALAPIIGRWRTEGRLLDPGAEIAGTDTYEWVGTGFVVHTVDVTIGGRQVDAVELIGSWDDASGTFAAVSYDGDGTVAEMRVTAGEDGVFGFADDTTRATLVVSPDGAAATAGWERRTPDGVWEPWMEVRLTRLT</sequence>
<name>A0A8J3Y5Q8_9ACTN</name>